<evidence type="ECO:0000259" key="8">
    <source>
        <dbReference type="PROSITE" id="PS50905"/>
    </source>
</evidence>
<accession>A0ABS0J1B8</accession>
<sequence>MLSERMNQALNDQVKWEMYSSYLYLSMSAYLADMGLSGFANWMRVQAQEELFHAMKFYDFINERGGRVILQPIDAPPSSWDGVLDAFQKTLEHERHVTARINDLVNVAIEERDHATNIFLQWFVTEQVEEEDGVNDLLHKLRLINGEGQGMLLLDKDLAARVFTMPAAATA</sequence>
<evidence type="ECO:0000256" key="6">
    <source>
        <dbReference type="RuleBase" id="RU361145"/>
    </source>
</evidence>
<name>A0ABS0J1B8_9BACT</name>
<organism evidence="9 10">
    <name type="scientific">Nitratidesulfovibrio oxamicus</name>
    <dbReference type="NCBI Taxonomy" id="32016"/>
    <lineage>
        <taxon>Bacteria</taxon>
        <taxon>Pseudomonadati</taxon>
        <taxon>Thermodesulfobacteriota</taxon>
        <taxon>Desulfovibrionia</taxon>
        <taxon>Desulfovibrionales</taxon>
        <taxon>Desulfovibrionaceae</taxon>
        <taxon>Nitratidesulfovibrio</taxon>
    </lineage>
</organism>
<dbReference type="PROSITE" id="PS50905">
    <property type="entry name" value="FERRITIN_LIKE"/>
    <property type="match status" value="1"/>
</dbReference>
<keyword evidence="5 6" id="KW-0408">Iron</keyword>
<evidence type="ECO:0000256" key="7">
    <source>
        <dbReference type="SAM" id="Phobius"/>
    </source>
</evidence>
<dbReference type="InterPro" id="IPR009078">
    <property type="entry name" value="Ferritin-like_SF"/>
</dbReference>
<reference evidence="9 10" key="1">
    <citation type="submission" date="2019-08" db="EMBL/GenBank/DDBJ databases">
        <authorList>
            <person name="Luo N."/>
        </authorList>
    </citation>
    <scope>NUCLEOTIDE SEQUENCE [LARGE SCALE GENOMIC DNA]</scope>
    <source>
        <strain evidence="9 10">NCIMB 9442</strain>
    </source>
</reference>
<evidence type="ECO:0000256" key="4">
    <source>
        <dbReference type="ARBA" id="ARBA00023002"/>
    </source>
</evidence>
<keyword evidence="6" id="KW-0963">Cytoplasm</keyword>
<comment type="similarity">
    <text evidence="1 6">Belongs to the ferritin family. Prokaryotic subfamily.</text>
</comment>
<keyword evidence="10" id="KW-1185">Reference proteome</keyword>
<keyword evidence="4" id="KW-0560">Oxidoreductase</keyword>
<dbReference type="EMBL" id="VRYY01000082">
    <property type="protein sequence ID" value="MBG3876186.1"/>
    <property type="molecule type" value="Genomic_DNA"/>
</dbReference>
<dbReference type="PANTHER" id="PTHR11431">
    <property type="entry name" value="FERRITIN"/>
    <property type="match status" value="1"/>
</dbReference>
<feature type="transmembrane region" description="Helical" evidence="7">
    <location>
        <begin position="21"/>
        <end position="43"/>
    </location>
</feature>
<dbReference type="InterPro" id="IPR012347">
    <property type="entry name" value="Ferritin-like"/>
</dbReference>
<keyword evidence="2 6" id="KW-0409">Iron storage</keyword>
<evidence type="ECO:0000256" key="1">
    <source>
        <dbReference type="ARBA" id="ARBA00006950"/>
    </source>
</evidence>
<dbReference type="RefSeq" id="WP_196608371.1">
    <property type="nucleotide sequence ID" value="NZ_VRYY01000082.1"/>
</dbReference>
<feature type="domain" description="Ferritin-like diiron" evidence="8">
    <location>
        <begin position="1"/>
        <end position="145"/>
    </location>
</feature>
<keyword evidence="3 6" id="KW-0479">Metal-binding</keyword>
<keyword evidence="7" id="KW-0812">Transmembrane</keyword>
<comment type="subcellular location">
    <subcellularLocation>
        <location evidence="6">Cytoplasm</location>
    </subcellularLocation>
</comment>
<dbReference type="EC" id="1.16.3.2" evidence="6"/>
<comment type="catalytic activity">
    <reaction evidence="6">
        <text>4 Fe(2+) + O2 + 6 H2O = 4 iron(III) oxide-hydroxide + 12 H(+)</text>
        <dbReference type="Rhea" id="RHEA:11972"/>
        <dbReference type="ChEBI" id="CHEBI:15377"/>
        <dbReference type="ChEBI" id="CHEBI:15378"/>
        <dbReference type="ChEBI" id="CHEBI:15379"/>
        <dbReference type="ChEBI" id="CHEBI:29033"/>
        <dbReference type="ChEBI" id="CHEBI:78619"/>
        <dbReference type="EC" id="1.16.3.2"/>
    </reaction>
</comment>
<comment type="caution">
    <text evidence="9">The sequence shown here is derived from an EMBL/GenBank/DDBJ whole genome shotgun (WGS) entry which is preliminary data.</text>
</comment>
<evidence type="ECO:0000256" key="3">
    <source>
        <dbReference type="ARBA" id="ARBA00022723"/>
    </source>
</evidence>
<dbReference type="InterPro" id="IPR009040">
    <property type="entry name" value="Ferritin-like_diiron"/>
</dbReference>
<keyword evidence="7" id="KW-1133">Transmembrane helix</keyword>
<dbReference type="InterPro" id="IPR001519">
    <property type="entry name" value="Ferritin"/>
</dbReference>
<protein>
    <recommendedName>
        <fullName evidence="6">Ferritin</fullName>
        <ecNumber evidence="6">1.16.3.2</ecNumber>
    </recommendedName>
</protein>
<gene>
    <name evidence="9" type="ORF">FVW20_03865</name>
</gene>
<dbReference type="InterPro" id="IPR008331">
    <property type="entry name" value="Ferritin_DPS_dom"/>
</dbReference>
<dbReference type="Gene3D" id="1.20.1260.10">
    <property type="match status" value="1"/>
</dbReference>
<dbReference type="InterPro" id="IPR041719">
    <property type="entry name" value="Ferritin_prok"/>
</dbReference>
<dbReference type="CDD" id="cd01055">
    <property type="entry name" value="Nonheme_Ferritin"/>
    <property type="match status" value="1"/>
</dbReference>
<comment type="function">
    <text evidence="6">Iron-storage protein.</text>
</comment>
<proteinExistence type="inferred from homology"/>
<evidence type="ECO:0000313" key="10">
    <source>
        <dbReference type="Proteomes" id="UP001194469"/>
    </source>
</evidence>
<dbReference type="SUPFAM" id="SSF47240">
    <property type="entry name" value="Ferritin-like"/>
    <property type="match status" value="1"/>
</dbReference>
<evidence type="ECO:0000256" key="2">
    <source>
        <dbReference type="ARBA" id="ARBA00022434"/>
    </source>
</evidence>
<evidence type="ECO:0000256" key="5">
    <source>
        <dbReference type="ARBA" id="ARBA00023004"/>
    </source>
</evidence>
<dbReference type="Proteomes" id="UP001194469">
    <property type="component" value="Unassembled WGS sequence"/>
</dbReference>
<evidence type="ECO:0000313" key="9">
    <source>
        <dbReference type="EMBL" id="MBG3876186.1"/>
    </source>
</evidence>
<dbReference type="Pfam" id="PF00210">
    <property type="entry name" value="Ferritin"/>
    <property type="match status" value="1"/>
</dbReference>
<dbReference type="PANTHER" id="PTHR11431:SF127">
    <property type="entry name" value="BACTERIAL NON-HEME FERRITIN"/>
    <property type="match status" value="1"/>
</dbReference>
<keyword evidence="7" id="KW-0472">Membrane</keyword>